<name>A0A4Y2TX45_ARAVE</name>
<proteinExistence type="predicted"/>
<protein>
    <submittedName>
        <fullName evidence="1">Uncharacterized protein</fullName>
    </submittedName>
</protein>
<sequence length="134" mass="15018">MDKRPPVAVVWKRVLAQVSSLSSNEAAATLHRHQFLQCSSMLPQDPDGLPPTHPLPPTTAADHLMPRTEIIQHHHRTITCDLAPFGGHGPPKLLASLLRLHWSKARPQRRAEWRLVVSSDERRFCPFSTAAKFG</sequence>
<dbReference type="AlphaFoldDB" id="A0A4Y2TX45"/>
<keyword evidence="2" id="KW-1185">Reference proteome</keyword>
<evidence type="ECO:0000313" key="1">
    <source>
        <dbReference type="EMBL" id="GBO04264.1"/>
    </source>
</evidence>
<gene>
    <name evidence="1" type="ORF">AVEN_206369_1</name>
</gene>
<dbReference type="Proteomes" id="UP000499080">
    <property type="component" value="Unassembled WGS sequence"/>
</dbReference>
<evidence type="ECO:0000313" key="2">
    <source>
        <dbReference type="Proteomes" id="UP000499080"/>
    </source>
</evidence>
<reference evidence="1 2" key="1">
    <citation type="journal article" date="2019" name="Sci. Rep.">
        <title>Orb-weaving spider Araneus ventricosus genome elucidates the spidroin gene catalogue.</title>
        <authorList>
            <person name="Kono N."/>
            <person name="Nakamura H."/>
            <person name="Ohtoshi R."/>
            <person name="Moran D.A.P."/>
            <person name="Shinohara A."/>
            <person name="Yoshida Y."/>
            <person name="Fujiwara M."/>
            <person name="Mori M."/>
            <person name="Tomita M."/>
            <person name="Arakawa K."/>
        </authorList>
    </citation>
    <scope>NUCLEOTIDE SEQUENCE [LARGE SCALE GENOMIC DNA]</scope>
</reference>
<comment type="caution">
    <text evidence="1">The sequence shown here is derived from an EMBL/GenBank/DDBJ whole genome shotgun (WGS) entry which is preliminary data.</text>
</comment>
<dbReference type="EMBL" id="BGPR01031286">
    <property type="protein sequence ID" value="GBO04264.1"/>
    <property type="molecule type" value="Genomic_DNA"/>
</dbReference>
<accession>A0A4Y2TX45</accession>
<organism evidence="1 2">
    <name type="scientific">Araneus ventricosus</name>
    <name type="common">Orbweaver spider</name>
    <name type="synonym">Epeira ventricosa</name>
    <dbReference type="NCBI Taxonomy" id="182803"/>
    <lineage>
        <taxon>Eukaryota</taxon>
        <taxon>Metazoa</taxon>
        <taxon>Ecdysozoa</taxon>
        <taxon>Arthropoda</taxon>
        <taxon>Chelicerata</taxon>
        <taxon>Arachnida</taxon>
        <taxon>Araneae</taxon>
        <taxon>Araneomorphae</taxon>
        <taxon>Entelegynae</taxon>
        <taxon>Araneoidea</taxon>
        <taxon>Araneidae</taxon>
        <taxon>Araneus</taxon>
    </lineage>
</organism>